<name>V8N5I3_OPHHA</name>
<sequence>MSYGRDQSSPSLTPDSAHACTGNRLPLLLCLADMQADPSFEPSPGSRTGPCSTPLSDSAAVSAGCRRTTTGSSSRQVRFTSGEGHDGSCDESGDGYIRCGSCQVRQVKCWLWGRHGLVEGQYRLWLVVQLVNESVEGVACGVPTHVTLSPTTTSPPNDPHLRCSSQTRHHALEAKPDVLLVALEGCSPLPSLLASFGLPVFSLAPSLPPQVEEVYSLVHQTMAQPHVKDYVPFSWTSMVHVKAEHFKALSHYYAAVALCDCPCERGRRQGTSLCREEPIFLSFFPSFLFPSSLSSFLLSSLPPSLPLLIFLPPSPSLLSSFLPSSFPLPFSSSFLPPSLLPSFLLPFFFPSSFAPSLPFIFLSPETTMKWVCRVSNNASSSEHTALISSILNNGTRASYHLLHCSAATKPNRCSLLKHFQSCLCKKWPGQKMCFPHPCWFACFTKDDVWRDQFRFLVIFWELKSIVIKGPLFKTKEDPASLHPFFPSPSLYFCSHVGVTPAPPPQNNRCQILLNLTTIGLATAQSYSGTEKSALTTSPRSYDPHNVPRSGQLNGASRVFFNGQMPFLLPVRSYIRQIYSHCAQRENRTHKPPDGEARAPPLGHRTTHHCPIPPQTNGSPNFFLKTSSCGAPTTNQADLLHCEVSLCRGFRTCQHPRPVEVPTFTSRM</sequence>
<feature type="region of interest" description="Disordered" evidence="1">
    <location>
        <begin position="584"/>
        <end position="606"/>
    </location>
</feature>
<dbReference type="Proteomes" id="UP000018936">
    <property type="component" value="Unassembled WGS sequence"/>
</dbReference>
<feature type="non-terminal residue" evidence="2">
    <location>
        <position position="1"/>
    </location>
</feature>
<feature type="region of interest" description="Disordered" evidence="1">
    <location>
        <begin position="66"/>
        <end position="85"/>
    </location>
</feature>
<comment type="caution">
    <text evidence="2">The sequence shown here is derived from an EMBL/GenBank/DDBJ whole genome shotgun (WGS) entry which is preliminary data.</text>
</comment>
<feature type="compositionally biased region" description="Polar residues" evidence="1">
    <location>
        <begin position="67"/>
        <end position="79"/>
    </location>
</feature>
<protein>
    <submittedName>
        <fullName evidence="2">Rhophilin-1</fullName>
    </submittedName>
</protein>
<evidence type="ECO:0000313" key="2">
    <source>
        <dbReference type="EMBL" id="ETE57151.1"/>
    </source>
</evidence>
<feature type="compositionally biased region" description="Basic and acidic residues" evidence="1">
    <location>
        <begin position="584"/>
        <end position="596"/>
    </location>
</feature>
<dbReference type="AlphaFoldDB" id="V8N5I3"/>
<dbReference type="OrthoDB" id="64867at2759"/>
<evidence type="ECO:0000313" key="3">
    <source>
        <dbReference type="Proteomes" id="UP000018936"/>
    </source>
</evidence>
<dbReference type="EMBL" id="AZIM01009604">
    <property type="protein sequence ID" value="ETE57151.1"/>
    <property type="molecule type" value="Genomic_DNA"/>
</dbReference>
<dbReference type="GO" id="GO:0051497">
    <property type="term" value="P:negative regulation of stress fiber assembly"/>
    <property type="evidence" value="ECO:0007669"/>
    <property type="project" value="TreeGrafter"/>
</dbReference>
<gene>
    <name evidence="2" type="primary">RHPN1</name>
    <name evidence="2" type="ORF">L345_17138</name>
</gene>
<proteinExistence type="predicted"/>
<dbReference type="PANTHER" id="PTHR23031">
    <property type="entry name" value="RHOPHILIN"/>
    <property type="match status" value="1"/>
</dbReference>
<reference evidence="2 3" key="1">
    <citation type="journal article" date="2013" name="Proc. Natl. Acad. Sci. U.S.A.">
        <title>The king cobra genome reveals dynamic gene evolution and adaptation in the snake venom system.</title>
        <authorList>
            <person name="Vonk F.J."/>
            <person name="Casewell N.R."/>
            <person name="Henkel C.V."/>
            <person name="Heimberg A.M."/>
            <person name="Jansen H.J."/>
            <person name="McCleary R.J."/>
            <person name="Kerkkamp H.M."/>
            <person name="Vos R.A."/>
            <person name="Guerreiro I."/>
            <person name="Calvete J.J."/>
            <person name="Wuster W."/>
            <person name="Woods A.E."/>
            <person name="Logan J.M."/>
            <person name="Harrison R.A."/>
            <person name="Castoe T.A."/>
            <person name="de Koning A.P."/>
            <person name="Pollock D.D."/>
            <person name="Yandell M."/>
            <person name="Calderon D."/>
            <person name="Renjifo C."/>
            <person name="Currier R.B."/>
            <person name="Salgado D."/>
            <person name="Pla D."/>
            <person name="Sanz L."/>
            <person name="Hyder A.S."/>
            <person name="Ribeiro J.M."/>
            <person name="Arntzen J.W."/>
            <person name="van den Thillart G.E."/>
            <person name="Boetzer M."/>
            <person name="Pirovano W."/>
            <person name="Dirks R.P."/>
            <person name="Spaink H.P."/>
            <person name="Duboule D."/>
            <person name="McGlinn E."/>
            <person name="Kini R.M."/>
            <person name="Richardson M.K."/>
        </authorList>
    </citation>
    <scope>NUCLEOTIDE SEQUENCE</scope>
    <source>
        <tissue evidence="2">Blood</tissue>
    </source>
</reference>
<evidence type="ECO:0000256" key="1">
    <source>
        <dbReference type="SAM" id="MobiDB-lite"/>
    </source>
</evidence>
<dbReference type="Gene3D" id="1.25.40.280">
    <property type="entry name" value="alix/aip1 like domains"/>
    <property type="match status" value="1"/>
</dbReference>
<keyword evidence="3" id="KW-1185">Reference proteome</keyword>
<dbReference type="PANTHER" id="PTHR23031:SF6">
    <property type="entry name" value="RHOPHILIN-1"/>
    <property type="match status" value="1"/>
</dbReference>
<feature type="compositionally biased region" description="Polar residues" evidence="1">
    <location>
        <begin position="45"/>
        <end position="56"/>
    </location>
</feature>
<organism evidence="2 3">
    <name type="scientific">Ophiophagus hannah</name>
    <name type="common">King cobra</name>
    <name type="synonym">Naja hannah</name>
    <dbReference type="NCBI Taxonomy" id="8665"/>
    <lineage>
        <taxon>Eukaryota</taxon>
        <taxon>Metazoa</taxon>
        <taxon>Chordata</taxon>
        <taxon>Craniata</taxon>
        <taxon>Vertebrata</taxon>
        <taxon>Euteleostomi</taxon>
        <taxon>Lepidosauria</taxon>
        <taxon>Squamata</taxon>
        <taxon>Bifurcata</taxon>
        <taxon>Unidentata</taxon>
        <taxon>Episquamata</taxon>
        <taxon>Toxicofera</taxon>
        <taxon>Serpentes</taxon>
        <taxon>Colubroidea</taxon>
        <taxon>Elapidae</taxon>
        <taxon>Elapinae</taxon>
        <taxon>Ophiophagus</taxon>
    </lineage>
</organism>
<dbReference type="InterPro" id="IPR047138">
    <property type="entry name" value="RHPN1_2"/>
</dbReference>
<feature type="region of interest" description="Disordered" evidence="1">
    <location>
        <begin position="39"/>
        <end position="58"/>
    </location>
</feature>
<accession>V8N5I3</accession>
<dbReference type="InterPro" id="IPR038499">
    <property type="entry name" value="BRO1_sf"/>
</dbReference>